<evidence type="ECO:0000313" key="2">
    <source>
        <dbReference type="Proteomes" id="UP000053989"/>
    </source>
</evidence>
<dbReference type="InParanoid" id="A0A0C3A5A7"/>
<gene>
    <name evidence="1" type="ORF">SCLCIDRAFT_899799</name>
</gene>
<name>A0A0C3A5A7_9AGAM</name>
<reference evidence="1 2" key="1">
    <citation type="submission" date="2014-04" db="EMBL/GenBank/DDBJ databases">
        <authorList>
            <consortium name="DOE Joint Genome Institute"/>
            <person name="Kuo A."/>
            <person name="Kohler A."/>
            <person name="Nagy L.G."/>
            <person name="Floudas D."/>
            <person name="Copeland A."/>
            <person name="Barry K.W."/>
            <person name="Cichocki N."/>
            <person name="Veneault-Fourrey C."/>
            <person name="LaButti K."/>
            <person name="Lindquist E.A."/>
            <person name="Lipzen A."/>
            <person name="Lundell T."/>
            <person name="Morin E."/>
            <person name="Murat C."/>
            <person name="Sun H."/>
            <person name="Tunlid A."/>
            <person name="Henrissat B."/>
            <person name="Grigoriev I.V."/>
            <person name="Hibbett D.S."/>
            <person name="Martin F."/>
            <person name="Nordberg H.P."/>
            <person name="Cantor M.N."/>
            <person name="Hua S.X."/>
        </authorList>
    </citation>
    <scope>NUCLEOTIDE SEQUENCE [LARGE SCALE GENOMIC DNA]</scope>
    <source>
        <strain evidence="1 2">Foug A</strain>
    </source>
</reference>
<keyword evidence="2" id="KW-1185">Reference proteome</keyword>
<dbReference type="EMBL" id="KN822008">
    <property type="protein sequence ID" value="KIM68873.1"/>
    <property type="molecule type" value="Genomic_DNA"/>
</dbReference>
<sequence>MDRRQRQSRSATLTARIFPKSNARDARKRRGPLVRVPARKPLNCHNKHAFQKRRPVAGFLLAIVHARFH</sequence>
<dbReference type="AlphaFoldDB" id="A0A0C3A5A7"/>
<dbReference type="HOGENOM" id="CLU_2777423_0_0_1"/>
<accession>A0A0C3A5A7</accession>
<proteinExistence type="predicted"/>
<organism evidence="1 2">
    <name type="scientific">Scleroderma citrinum Foug A</name>
    <dbReference type="NCBI Taxonomy" id="1036808"/>
    <lineage>
        <taxon>Eukaryota</taxon>
        <taxon>Fungi</taxon>
        <taxon>Dikarya</taxon>
        <taxon>Basidiomycota</taxon>
        <taxon>Agaricomycotina</taxon>
        <taxon>Agaricomycetes</taxon>
        <taxon>Agaricomycetidae</taxon>
        <taxon>Boletales</taxon>
        <taxon>Sclerodermatineae</taxon>
        <taxon>Sclerodermataceae</taxon>
        <taxon>Scleroderma</taxon>
    </lineage>
</organism>
<evidence type="ECO:0000313" key="1">
    <source>
        <dbReference type="EMBL" id="KIM68873.1"/>
    </source>
</evidence>
<dbReference type="Proteomes" id="UP000053989">
    <property type="component" value="Unassembled WGS sequence"/>
</dbReference>
<reference evidence="2" key="2">
    <citation type="submission" date="2015-01" db="EMBL/GenBank/DDBJ databases">
        <title>Evolutionary Origins and Diversification of the Mycorrhizal Mutualists.</title>
        <authorList>
            <consortium name="DOE Joint Genome Institute"/>
            <consortium name="Mycorrhizal Genomics Consortium"/>
            <person name="Kohler A."/>
            <person name="Kuo A."/>
            <person name="Nagy L.G."/>
            <person name="Floudas D."/>
            <person name="Copeland A."/>
            <person name="Barry K.W."/>
            <person name="Cichocki N."/>
            <person name="Veneault-Fourrey C."/>
            <person name="LaButti K."/>
            <person name="Lindquist E.A."/>
            <person name="Lipzen A."/>
            <person name="Lundell T."/>
            <person name="Morin E."/>
            <person name="Murat C."/>
            <person name="Riley R."/>
            <person name="Ohm R."/>
            <person name="Sun H."/>
            <person name="Tunlid A."/>
            <person name="Henrissat B."/>
            <person name="Grigoriev I.V."/>
            <person name="Hibbett D.S."/>
            <person name="Martin F."/>
        </authorList>
    </citation>
    <scope>NUCLEOTIDE SEQUENCE [LARGE SCALE GENOMIC DNA]</scope>
    <source>
        <strain evidence="2">Foug A</strain>
    </source>
</reference>
<protein>
    <submittedName>
        <fullName evidence="1">Uncharacterized protein</fullName>
    </submittedName>
</protein>